<comment type="caution">
    <text evidence="1">The sequence shown here is derived from an EMBL/GenBank/DDBJ whole genome shotgun (WGS) entry which is preliminary data.</text>
</comment>
<reference evidence="1" key="1">
    <citation type="submission" date="2023-10" db="EMBL/GenBank/DDBJ databases">
        <title>Genome assembly of Pristionchus species.</title>
        <authorList>
            <person name="Yoshida K."/>
            <person name="Sommer R.J."/>
        </authorList>
    </citation>
    <scope>NUCLEOTIDE SEQUENCE</scope>
    <source>
        <strain evidence="1">RS0144</strain>
    </source>
</reference>
<proteinExistence type="predicted"/>
<gene>
    <name evidence="1" type="ORF">PENTCL1PPCAC_15014</name>
</gene>
<feature type="non-terminal residue" evidence="1">
    <location>
        <position position="1"/>
    </location>
</feature>
<dbReference type="Proteomes" id="UP001432027">
    <property type="component" value="Unassembled WGS sequence"/>
</dbReference>
<organism evidence="1 2">
    <name type="scientific">Pristionchus entomophagus</name>
    <dbReference type="NCBI Taxonomy" id="358040"/>
    <lineage>
        <taxon>Eukaryota</taxon>
        <taxon>Metazoa</taxon>
        <taxon>Ecdysozoa</taxon>
        <taxon>Nematoda</taxon>
        <taxon>Chromadorea</taxon>
        <taxon>Rhabditida</taxon>
        <taxon>Rhabditina</taxon>
        <taxon>Diplogasteromorpha</taxon>
        <taxon>Diplogasteroidea</taxon>
        <taxon>Neodiplogasteridae</taxon>
        <taxon>Pristionchus</taxon>
    </lineage>
</organism>
<dbReference type="EMBL" id="BTSX01000004">
    <property type="protein sequence ID" value="GMS92839.1"/>
    <property type="molecule type" value="Genomic_DNA"/>
</dbReference>
<accession>A0AAV5TC15</accession>
<evidence type="ECO:0000313" key="1">
    <source>
        <dbReference type="EMBL" id="GMS92839.1"/>
    </source>
</evidence>
<feature type="non-terminal residue" evidence="1">
    <location>
        <position position="106"/>
    </location>
</feature>
<name>A0AAV5TC15_9BILA</name>
<sequence length="106" mass="12225">CPLLRSKYRNFPRNGRIDDVEGEIEAAKKETRNASYLHIVVARQHGVQRHLQDEEGHRERHVVWDVLGGFHVEHRFNVVECADEPEVLRDAGDGAHPIGLLRKESR</sequence>
<protein>
    <submittedName>
        <fullName evidence="1">Uncharacterized protein</fullName>
    </submittedName>
</protein>
<dbReference type="AlphaFoldDB" id="A0AAV5TC15"/>
<keyword evidence="2" id="KW-1185">Reference proteome</keyword>
<evidence type="ECO:0000313" key="2">
    <source>
        <dbReference type="Proteomes" id="UP001432027"/>
    </source>
</evidence>